<dbReference type="InterPro" id="IPR036942">
    <property type="entry name" value="Beta-barrel_TonB_sf"/>
</dbReference>
<reference evidence="10 11" key="1">
    <citation type="submission" date="2018-09" db="EMBL/GenBank/DDBJ databases">
        <title>Altererythrobacter spongiae sp. nov., isolated from a marine sponge.</title>
        <authorList>
            <person name="Zhuang L."/>
            <person name="Luo L."/>
        </authorList>
    </citation>
    <scope>NUCLEOTIDE SEQUENCE [LARGE SCALE GENOMIC DNA]</scope>
    <source>
        <strain evidence="10 11">HN-Y73</strain>
    </source>
</reference>
<name>A0A420ECC3_9SPHN</name>
<dbReference type="PANTHER" id="PTHR47234:SF2">
    <property type="entry name" value="TONB-DEPENDENT RECEPTOR"/>
    <property type="match status" value="1"/>
</dbReference>
<dbReference type="PROSITE" id="PS52016">
    <property type="entry name" value="TONB_DEPENDENT_REC_3"/>
    <property type="match status" value="1"/>
</dbReference>
<accession>A0A420ECC3</accession>
<evidence type="ECO:0000256" key="6">
    <source>
        <dbReference type="ARBA" id="ARBA00023136"/>
    </source>
</evidence>
<keyword evidence="6 8" id="KW-0472">Membrane</keyword>
<keyword evidence="2 8" id="KW-0813">Transport</keyword>
<dbReference type="OrthoDB" id="7614575at2"/>
<protein>
    <submittedName>
        <fullName evidence="10">TonB-dependent receptor</fullName>
    </submittedName>
</protein>
<dbReference type="Gene3D" id="2.40.170.20">
    <property type="entry name" value="TonB-dependent receptor, beta-barrel domain"/>
    <property type="match status" value="1"/>
</dbReference>
<dbReference type="SUPFAM" id="SSF56935">
    <property type="entry name" value="Porins"/>
    <property type="match status" value="1"/>
</dbReference>
<proteinExistence type="inferred from homology"/>
<evidence type="ECO:0000256" key="3">
    <source>
        <dbReference type="ARBA" id="ARBA00022452"/>
    </source>
</evidence>
<evidence type="ECO:0000256" key="1">
    <source>
        <dbReference type="ARBA" id="ARBA00004571"/>
    </source>
</evidence>
<keyword evidence="3 8" id="KW-1134">Transmembrane beta strand</keyword>
<dbReference type="PANTHER" id="PTHR47234">
    <property type="match status" value="1"/>
</dbReference>
<keyword evidence="7 8" id="KW-0998">Cell outer membrane</keyword>
<evidence type="ECO:0000256" key="8">
    <source>
        <dbReference type="PROSITE-ProRule" id="PRU01360"/>
    </source>
</evidence>
<evidence type="ECO:0000313" key="10">
    <source>
        <dbReference type="EMBL" id="RKF18330.1"/>
    </source>
</evidence>
<keyword evidence="4 8" id="KW-0812">Transmembrane</keyword>
<comment type="similarity">
    <text evidence="8">Belongs to the TonB-dependent receptor family.</text>
</comment>
<evidence type="ECO:0000256" key="4">
    <source>
        <dbReference type="ARBA" id="ARBA00022692"/>
    </source>
</evidence>
<dbReference type="EMBL" id="RAPF01000009">
    <property type="protein sequence ID" value="RKF18330.1"/>
    <property type="molecule type" value="Genomic_DNA"/>
</dbReference>
<feature type="domain" description="TonB-dependent receptor-like beta-barrel" evidence="9">
    <location>
        <begin position="3"/>
        <end position="71"/>
    </location>
</feature>
<dbReference type="AlphaFoldDB" id="A0A420ECC3"/>
<keyword evidence="5" id="KW-0798">TonB box</keyword>
<organism evidence="10 11">
    <name type="scientific">Altericroceibacterium spongiae</name>
    <dbReference type="NCBI Taxonomy" id="2320269"/>
    <lineage>
        <taxon>Bacteria</taxon>
        <taxon>Pseudomonadati</taxon>
        <taxon>Pseudomonadota</taxon>
        <taxon>Alphaproteobacteria</taxon>
        <taxon>Sphingomonadales</taxon>
        <taxon>Erythrobacteraceae</taxon>
        <taxon>Altericroceibacterium</taxon>
    </lineage>
</organism>
<feature type="domain" description="TonB-dependent receptor-like beta-barrel" evidence="9">
    <location>
        <begin position="102"/>
        <end position="358"/>
    </location>
</feature>
<dbReference type="InterPro" id="IPR039426">
    <property type="entry name" value="TonB-dep_rcpt-like"/>
</dbReference>
<comment type="caution">
    <text evidence="10">The sequence shown here is derived from an EMBL/GenBank/DDBJ whole genome shotgun (WGS) entry which is preliminary data.</text>
</comment>
<gene>
    <name evidence="10" type="ORF">D6851_14380</name>
</gene>
<evidence type="ECO:0000256" key="2">
    <source>
        <dbReference type="ARBA" id="ARBA00022448"/>
    </source>
</evidence>
<evidence type="ECO:0000256" key="5">
    <source>
        <dbReference type="ARBA" id="ARBA00023077"/>
    </source>
</evidence>
<comment type="subcellular location">
    <subcellularLocation>
        <location evidence="1 8">Cell outer membrane</location>
        <topology evidence="1 8">Multi-pass membrane protein</topology>
    </subcellularLocation>
</comment>
<sequence length="405" mass="43797">MSLDLEIGGRISDYNTTGTSYTYKLLADWQVTDWLRLRGGYNRAERAPNTAELYLAPEQTFAVAPGGDVCSRANQLPYSANPGANPNAAQVEALCRTLMERSGNPNADEQFYDNTVQPAGPEFVFPTLSGNAELKPEKADTWTLGAVIDSPFRSAALSRMRLSIDYYNIKVKDAIGAQSVDIAQRQCFDAAFNPNYDADSPFCAGIGRNPVGTLGNVITTFLNNGRFQTSGLDIQLDWAVDAGPGTITLNSVFNYLIDMKSSELPNLPAVDYVGTLGPSNNGLNGGAYEWKLFTTLGYNIGPASIALQWQHLPSVDDESAASNPNTTITGAPSYDLFNLNGSYAITDKASIRFGVDNLFNKEPPLTGVNTNPTLGNLAGGTYTPNNVGYYDLIGRRFYVGANFKF</sequence>
<evidence type="ECO:0000313" key="11">
    <source>
        <dbReference type="Proteomes" id="UP000284395"/>
    </source>
</evidence>
<dbReference type="Pfam" id="PF00593">
    <property type="entry name" value="TonB_dep_Rec_b-barrel"/>
    <property type="match status" value="2"/>
</dbReference>
<keyword evidence="10" id="KW-0675">Receptor</keyword>
<evidence type="ECO:0000256" key="7">
    <source>
        <dbReference type="ARBA" id="ARBA00023237"/>
    </source>
</evidence>
<dbReference type="GO" id="GO:0009279">
    <property type="term" value="C:cell outer membrane"/>
    <property type="evidence" value="ECO:0007669"/>
    <property type="project" value="UniProtKB-SubCell"/>
</dbReference>
<dbReference type="InterPro" id="IPR000531">
    <property type="entry name" value="Beta-barrel_TonB"/>
</dbReference>
<evidence type="ECO:0000259" key="9">
    <source>
        <dbReference type="Pfam" id="PF00593"/>
    </source>
</evidence>
<keyword evidence="11" id="KW-1185">Reference proteome</keyword>
<dbReference type="Proteomes" id="UP000284395">
    <property type="component" value="Unassembled WGS sequence"/>
</dbReference>